<gene>
    <name evidence="14" type="ORF">PRZ03_14915</name>
</gene>
<dbReference type="Proteomes" id="UP001221189">
    <property type="component" value="Unassembled WGS sequence"/>
</dbReference>
<reference evidence="14 15" key="1">
    <citation type="submission" date="2022-10" db="EMBL/GenBank/DDBJ databases">
        <title>Paucibacter sp. hw1 Genome sequencing.</title>
        <authorList>
            <person name="Park S."/>
        </authorList>
    </citation>
    <scope>NUCLEOTIDE SEQUENCE [LARGE SCALE GENOMIC DNA]</scope>
    <source>
        <strain evidence="15">hw1</strain>
    </source>
</reference>
<proteinExistence type="inferred from homology"/>
<dbReference type="NCBIfam" id="TIGR01843">
    <property type="entry name" value="type_I_hlyD"/>
    <property type="match status" value="1"/>
</dbReference>
<sequence>MSRQSEKSPAWQSNQDSERADGSPAFQKGARIGRAGALAIAILFGVTALWLGLAPLNGAVVMPAQVKVENYRKTVQHLEGGIVRAILVKSGDHVKAGQALLQLEEVQADAAVEGLQDQLDAERIRGARADAERLRRPSLEFASQLRERSSRSSKLQSLLLAESELFAARRKQWLGQTALLRSQAQQVSAEMQSIQEQMVAANVNRKLLVDELVINQDLHKREFVQQTRLMGFERALADKDEKRGEYSADIARARQKLIEIELKISSLQDEYIRRASDEYSDSNRRILELQERIRPLSNALARQVVTAPTSGEVVDLRVHTVGGVIGPRDVLMEIVPEKQTLLIEGKMRPEDVADLVPGQHVDVQITAFKQRTTPLLAGRVSYVSADTIIENVNGMPMPHYVVQVSVDPDSEAAMPARLSPGMPAVVFIQTKARTAMDYLLQPLTDSMRNAFREH</sequence>
<evidence type="ECO:0000256" key="2">
    <source>
        <dbReference type="ARBA" id="ARBA00009477"/>
    </source>
</evidence>
<feature type="transmembrane region" description="Helical" evidence="9">
    <location>
        <begin position="35"/>
        <end position="53"/>
    </location>
</feature>
<organism evidence="14 15">
    <name type="scientific">Roseateles albus</name>
    <dbReference type="NCBI Taxonomy" id="2987525"/>
    <lineage>
        <taxon>Bacteria</taxon>
        <taxon>Pseudomonadati</taxon>
        <taxon>Pseudomonadota</taxon>
        <taxon>Betaproteobacteria</taxon>
        <taxon>Burkholderiales</taxon>
        <taxon>Sphaerotilaceae</taxon>
        <taxon>Roseateles</taxon>
    </lineage>
</organism>
<dbReference type="Gene3D" id="2.40.30.170">
    <property type="match status" value="1"/>
</dbReference>
<dbReference type="PANTHER" id="PTHR30386">
    <property type="entry name" value="MEMBRANE FUSION SUBUNIT OF EMRAB-TOLC MULTIDRUG EFFLUX PUMP"/>
    <property type="match status" value="1"/>
</dbReference>
<evidence type="ECO:0000256" key="8">
    <source>
        <dbReference type="ARBA" id="ARBA00023136"/>
    </source>
</evidence>
<evidence type="ECO:0000313" key="15">
    <source>
        <dbReference type="Proteomes" id="UP001221189"/>
    </source>
</evidence>
<dbReference type="InterPro" id="IPR050739">
    <property type="entry name" value="MFP"/>
</dbReference>
<evidence type="ECO:0000256" key="9">
    <source>
        <dbReference type="RuleBase" id="RU365093"/>
    </source>
</evidence>
<dbReference type="InterPro" id="IPR058982">
    <property type="entry name" value="Beta-barrel_AprE"/>
</dbReference>
<dbReference type="Pfam" id="PF25994">
    <property type="entry name" value="HH_AprE"/>
    <property type="match status" value="1"/>
</dbReference>
<accession>A0ABT5KHD4</accession>
<dbReference type="Pfam" id="PF26002">
    <property type="entry name" value="Beta-barrel_AprE"/>
    <property type="match status" value="1"/>
</dbReference>
<dbReference type="EMBL" id="JAQQXT010000009">
    <property type="protein sequence ID" value="MDC8772874.1"/>
    <property type="molecule type" value="Genomic_DNA"/>
</dbReference>
<feature type="domain" description="AprE-like long alpha-helical hairpin" evidence="12">
    <location>
        <begin position="108"/>
        <end position="297"/>
    </location>
</feature>
<evidence type="ECO:0000256" key="10">
    <source>
        <dbReference type="SAM" id="Coils"/>
    </source>
</evidence>
<evidence type="ECO:0000256" key="7">
    <source>
        <dbReference type="ARBA" id="ARBA00022989"/>
    </source>
</evidence>
<evidence type="ECO:0000256" key="5">
    <source>
        <dbReference type="ARBA" id="ARBA00022519"/>
    </source>
</evidence>
<evidence type="ECO:0000259" key="13">
    <source>
        <dbReference type="Pfam" id="PF26002"/>
    </source>
</evidence>
<keyword evidence="10" id="KW-0175">Coiled coil</keyword>
<dbReference type="RefSeq" id="WP_273601040.1">
    <property type="nucleotide sequence ID" value="NZ_JAQQXT010000009.1"/>
</dbReference>
<comment type="subcellular location">
    <subcellularLocation>
        <location evidence="1 9">Cell inner membrane</location>
        <topology evidence="1 9">Single-pass membrane protein</topology>
    </subcellularLocation>
</comment>
<keyword evidence="5 9" id="KW-0997">Cell inner membrane</keyword>
<evidence type="ECO:0000256" key="11">
    <source>
        <dbReference type="SAM" id="MobiDB-lite"/>
    </source>
</evidence>
<feature type="region of interest" description="Disordered" evidence="11">
    <location>
        <begin position="1"/>
        <end position="25"/>
    </location>
</feature>
<keyword evidence="3 9" id="KW-0813">Transport</keyword>
<feature type="coiled-coil region" evidence="10">
    <location>
        <begin position="250"/>
        <end position="292"/>
    </location>
</feature>
<feature type="domain" description="AprE-like beta-barrel" evidence="13">
    <location>
        <begin position="341"/>
        <end position="431"/>
    </location>
</feature>
<comment type="caution">
    <text evidence="14">The sequence shown here is derived from an EMBL/GenBank/DDBJ whole genome shotgun (WGS) entry which is preliminary data.</text>
</comment>
<keyword evidence="6 9" id="KW-0812">Transmembrane</keyword>
<dbReference type="PANTHER" id="PTHR30386:SF17">
    <property type="entry name" value="ALKALINE PROTEASE SECRETION PROTEIN APRE"/>
    <property type="match status" value="1"/>
</dbReference>
<dbReference type="PRINTS" id="PR01490">
    <property type="entry name" value="RTXTOXIND"/>
</dbReference>
<dbReference type="InterPro" id="IPR058781">
    <property type="entry name" value="HH_AprE-like"/>
</dbReference>
<evidence type="ECO:0000256" key="1">
    <source>
        <dbReference type="ARBA" id="ARBA00004377"/>
    </source>
</evidence>
<evidence type="ECO:0000256" key="4">
    <source>
        <dbReference type="ARBA" id="ARBA00022475"/>
    </source>
</evidence>
<evidence type="ECO:0000256" key="3">
    <source>
        <dbReference type="ARBA" id="ARBA00022448"/>
    </source>
</evidence>
<protein>
    <recommendedName>
        <fullName evidence="9">Membrane fusion protein (MFP) family protein</fullName>
    </recommendedName>
</protein>
<keyword evidence="15" id="KW-1185">Reference proteome</keyword>
<evidence type="ECO:0000313" key="14">
    <source>
        <dbReference type="EMBL" id="MDC8772874.1"/>
    </source>
</evidence>
<comment type="similarity">
    <text evidence="2 9">Belongs to the membrane fusion protein (MFP) (TC 8.A.1) family.</text>
</comment>
<keyword evidence="8 9" id="KW-0472">Membrane</keyword>
<evidence type="ECO:0000259" key="12">
    <source>
        <dbReference type="Pfam" id="PF25994"/>
    </source>
</evidence>
<dbReference type="InterPro" id="IPR010129">
    <property type="entry name" value="T1SS_HlyD"/>
</dbReference>
<keyword evidence="7 9" id="KW-1133">Transmembrane helix</keyword>
<evidence type="ECO:0000256" key="6">
    <source>
        <dbReference type="ARBA" id="ARBA00022692"/>
    </source>
</evidence>
<keyword evidence="4 9" id="KW-1003">Cell membrane</keyword>
<dbReference type="Gene3D" id="2.40.50.100">
    <property type="match status" value="1"/>
</dbReference>
<name>A0ABT5KHD4_9BURK</name>